<evidence type="ECO:0000313" key="3">
    <source>
        <dbReference type="EMBL" id="SCU86527.1"/>
    </source>
</evidence>
<dbReference type="AlphaFoldDB" id="A0A1G4J9U6"/>
<dbReference type="PROSITE" id="PS50815">
    <property type="entry name" value="HORMA"/>
    <property type="match status" value="1"/>
</dbReference>
<reference evidence="4" key="1">
    <citation type="submission" date="2016-03" db="EMBL/GenBank/DDBJ databases">
        <authorList>
            <person name="Devillers Hugo."/>
        </authorList>
    </citation>
    <scope>NUCLEOTIDE SEQUENCE [LARGE SCALE GENOMIC DNA]</scope>
</reference>
<dbReference type="Proteomes" id="UP000191144">
    <property type="component" value="Chromosome D"/>
</dbReference>
<evidence type="ECO:0000256" key="1">
    <source>
        <dbReference type="ARBA" id="ARBA00010348"/>
    </source>
</evidence>
<dbReference type="PANTHER" id="PTHR11842:SF10">
    <property type="entry name" value="MITOTIC SPINDLE ASSEMBLY CHECKPOINT PROTEIN MAD2B"/>
    <property type="match status" value="1"/>
</dbReference>
<comment type="similarity">
    <text evidence="1">Belongs to the MAD2 family.</text>
</comment>
<organism evidence="3 4">
    <name type="scientific">Lachancea meyersii CBS 8951</name>
    <dbReference type="NCBI Taxonomy" id="1266667"/>
    <lineage>
        <taxon>Eukaryota</taxon>
        <taxon>Fungi</taxon>
        <taxon>Dikarya</taxon>
        <taxon>Ascomycota</taxon>
        <taxon>Saccharomycotina</taxon>
        <taxon>Saccharomycetes</taxon>
        <taxon>Saccharomycetales</taxon>
        <taxon>Saccharomycetaceae</taxon>
        <taxon>Lachancea</taxon>
    </lineage>
</organism>
<dbReference type="OrthoDB" id="21254at2759"/>
<name>A0A1G4J9U6_9SACH</name>
<dbReference type="Pfam" id="PF02301">
    <property type="entry name" value="HORMA"/>
    <property type="match status" value="1"/>
</dbReference>
<dbReference type="EMBL" id="LT598482">
    <property type="protein sequence ID" value="SCU86527.1"/>
    <property type="molecule type" value="Genomic_DNA"/>
</dbReference>
<sequence>MYWAISKWLKVFLKCYVNVILYYRNVYPKEAFDWTSFQAFNLPRYMPMNRHPGLQNYIETMVTDVLSKLEAVQHFNLRIIQQDDGACVERYALDFGELRHQDTSELQEPQIFDQLRSSLNSLIARLEKLPNVKPATVTFEIVIDSIGLSLGKKMSRVQNAKERQTQEQDSNWAKCTEEPFLSNPQQSKPRIKLITLTGCDAGPFVIYQFMEMLISNPEASSQVYESSSPFQSSQADPFP</sequence>
<dbReference type="GO" id="GO:0016035">
    <property type="term" value="C:zeta DNA polymerase complex"/>
    <property type="evidence" value="ECO:0007669"/>
    <property type="project" value="TreeGrafter"/>
</dbReference>
<proteinExistence type="inferred from homology"/>
<dbReference type="InterPro" id="IPR036570">
    <property type="entry name" value="HORMA_dom_sf"/>
</dbReference>
<protein>
    <submittedName>
        <fullName evidence="3">LAME_0D06546g1_1</fullName>
    </submittedName>
</protein>
<dbReference type="SUPFAM" id="SSF56019">
    <property type="entry name" value="The spindle assembly checkpoint protein mad2"/>
    <property type="match status" value="1"/>
</dbReference>
<evidence type="ECO:0000259" key="2">
    <source>
        <dbReference type="PROSITE" id="PS50815"/>
    </source>
</evidence>
<accession>A0A1G4J9U6</accession>
<gene>
    <name evidence="3" type="ORF">LAME_0D06546G</name>
</gene>
<feature type="domain" description="HORMA" evidence="2">
    <location>
        <begin position="3"/>
        <end position="198"/>
    </location>
</feature>
<evidence type="ECO:0000313" key="4">
    <source>
        <dbReference type="Proteomes" id="UP000191144"/>
    </source>
</evidence>
<dbReference type="PANTHER" id="PTHR11842">
    <property type="entry name" value="MITOTIC SPINDLE ASSEMBLY CHECKPOINT PROTEIN MAD2"/>
    <property type="match status" value="1"/>
</dbReference>
<keyword evidence="4" id="KW-1185">Reference proteome</keyword>
<dbReference type="InterPro" id="IPR003511">
    <property type="entry name" value="HORMA_dom"/>
</dbReference>
<dbReference type="InterPro" id="IPR045091">
    <property type="entry name" value="Mad2-like"/>
</dbReference>
<dbReference type="Gene3D" id="3.30.900.10">
    <property type="entry name" value="HORMA domain"/>
    <property type="match status" value="1"/>
</dbReference>